<accession>A0A1F5EQ57</accession>
<sequence>MPILTDRGKDERMTDNVDCFVIPLRSIPRKDEKPKVFRRRSFALAKLRLRERSDAIHVVRLLKINCQLLIATPSLLNF</sequence>
<proteinExistence type="predicted"/>
<evidence type="ECO:0000313" key="2">
    <source>
        <dbReference type="Proteomes" id="UP000185891"/>
    </source>
</evidence>
<dbReference type="Proteomes" id="UP000185891">
    <property type="component" value="Unassembled WGS sequence"/>
</dbReference>
<organism evidence="1 2">
    <name type="scientific">Candidatus Campbellbacteria bacterium RIFCSPHIGHO2_12_FULL_35_10</name>
    <dbReference type="NCBI Taxonomy" id="1797578"/>
    <lineage>
        <taxon>Bacteria</taxon>
        <taxon>Candidatus Campbelliibacteriota</taxon>
    </lineage>
</organism>
<reference evidence="1 2" key="1">
    <citation type="journal article" date="2016" name="Nat. Commun.">
        <title>Thousands of microbial genomes shed light on interconnected biogeochemical processes in an aquifer system.</title>
        <authorList>
            <person name="Anantharaman K."/>
            <person name="Brown C.T."/>
            <person name="Hug L.A."/>
            <person name="Sharon I."/>
            <person name="Castelle C.J."/>
            <person name="Probst A.J."/>
            <person name="Thomas B.C."/>
            <person name="Singh A."/>
            <person name="Wilkins M.J."/>
            <person name="Karaoz U."/>
            <person name="Brodie E.L."/>
            <person name="Williams K.H."/>
            <person name="Hubbard S.S."/>
            <person name="Banfield J.F."/>
        </authorList>
    </citation>
    <scope>NUCLEOTIDE SEQUENCE [LARGE SCALE GENOMIC DNA]</scope>
</reference>
<evidence type="ECO:0000313" key="1">
    <source>
        <dbReference type="EMBL" id="OGD69537.1"/>
    </source>
</evidence>
<name>A0A1F5EQ57_9BACT</name>
<gene>
    <name evidence="1" type="ORF">A3E89_00040</name>
</gene>
<comment type="caution">
    <text evidence="1">The sequence shown here is derived from an EMBL/GenBank/DDBJ whole genome shotgun (WGS) entry which is preliminary data.</text>
</comment>
<dbReference type="EMBL" id="MFAA01000008">
    <property type="protein sequence ID" value="OGD69537.1"/>
    <property type="molecule type" value="Genomic_DNA"/>
</dbReference>
<dbReference type="AlphaFoldDB" id="A0A1F5EQ57"/>
<protein>
    <submittedName>
        <fullName evidence="1">Uncharacterized protein</fullName>
    </submittedName>
</protein>